<keyword evidence="4 8" id="KW-1133">Transmembrane helix</keyword>
<dbReference type="PANTHER" id="PTHR42643">
    <property type="entry name" value="IONOTROPIC RECEPTOR 20A-RELATED"/>
    <property type="match status" value="1"/>
</dbReference>
<keyword evidence="11" id="KW-1185">Reference proteome</keyword>
<dbReference type="PANTHER" id="PTHR42643:SF24">
    <property type="entry name" value="IONOTROPIC RECEPTOR 60A"/>
    <property type="match status" value="1"/>
</dbReference>
<reference evidence="10" key="1">
    <citation type="journal article" date="2023" name="G3 (Bethesda)">
        <title>A reference genome for the long-term kleptoplast-retaining sea slug Elysia crispata morphotype clarki.</title>
        <authorList>
            <person name="Eastman K.E."/>
            <person name="Pendleton A.L."/>
            <person name="Shaikh M.A."/>
            <person name="Suttiyut T."/>
            <person name="Ogas R."/>
            <person name="Tomko P."/>
            <person name="Gavelis G."/>
            <person name="Widhalm J.R."/>
            <person name="Wisecaver J.H."/>
        </authorList>
    </citation>
    <scope>NUCLEOTIDE SEQUENCE</scope>
    <source>
        <strain evidence="10">ECLA1</strain>
    </source>
</reference>
<dbReference type="GO" id="GO:0015276">
    <property type="term" value="F:ligand-gated monoatomic ion channel activity"/>
    <property type="evidence" value="ECO:0007669"/>
    <property type="project" value="InterPro"/>
</dbReference>
<keyword evidence="6" id="KW-0675">Receptor</keyword>
<proteinExistence type="predicted"/>
<dbReference type="Proteomes" id="UP001283361">
    <property type="component" value="Unassembled WGS sequence"/>
</dbReference>
<accession>A0AAE1E428</accession>
<dbReference type="Gene3D" id="3.40.190.10">
    <property type="entry name" value="Periplasmic binding protein-like II"/>
    <property type="match status" value="2"/>
</dbReference>
<evidence type="ECO:0000256" key="3">
    <source>
        <dbReference type="ARBA" id="ARBA00022692"/>
    </source>
</evidence>
<dbReference type="EMBL" id="JAWDGP010001198">
    <property type="protein sequence ID" value="KAK3793649.1"/>
    <property type="molecule type" value="Genomic_DNA"/>
</dbReference>
<keyword evidence="2" id="KW-1003">Cell membrane</keyword>
<dbReference type="GO" id="GO:0050906">
    <property type="term" value="P:detection of stimulus involved in sensory perception"/>
    <property type="evidence" value="ECO:0007669"/>
    <property type="project" value="UniProtKB-ARBA"/>
</dbReference>
<keyword evidence="3 8" id="KW-0812">Transmembrane</keyword>
<dbReference type="GO" id="GO:0005886">
    <property type="term" value="C:plasma membrane"/>
    <property type="evidence" value="ECO:0007669"/>
    <property type="project" value="UniProtKB-SubCell"/>
</dbReference>
<sequence>MNNAKFRPQVLQLPDDNYGYLARREAGLSPMAMVSTLHRRQVIDFVNPHIRKMPLYIMYRVQFEKSLLRDVWSEVMDSWPCFLFILIGPCVAIVVGVVVFLVNGAAYTDNEIFGRTNLRRLYDFPLLWVFQTVQLVDHQSGRILRASWGLFCVTIFAAYAALLTSHATAPQEHPKINNLEDLLEHHDFKIGTSLDISYFITSLRMAKTGTTHARLWQVLCEQNESDPRTFSTDKSYHIRRVLDGKYAFLGNIPERMVPTYVKADFSNIKFARLHNLRYCMAIPQKAFYKDDLERVLYTAIEVGIVKSIRLKWIPDKAELLASKVEIKTDVHLSQLDFLLYFVATGISIAILIIILEIFVHRYVY</sequence>
<feature type="transmembrane region" description="Helical" evidence="8">
    <location>
        <begin position="337"/>
        <end position="359"/>
    </location>
</feature>
<evidence type="ECO:0000256" key="8">
    <source>
        <dbReference type="SAM" id="Phobius"/>
    </source>
</evidence>
<protein>
    <recommendedName>
        <fullName evidence="9">Ionotropic glutamate receptor C-terminal domain-containing protein</fullName>
    </recommendedName>
</protein>
<evidence type="ECO:0000256" key="7">
    <source>
        <dbReference type="ARBA" id="ARBA00023180"/>
    </source>
</evidence>
<dbReference type="InterPro" id="IPR001320">
    <property type="entry name" value="Iontro_rcpt_C"/>
</dbReference>
<feature type="domain" description="Ionotropic glutamate receptor C-terminal" evidence="9">
    <location>
        <begin position="90"/>
        <end position="227"/>
    </location>
</feature>
<evidence type="ECO:0000256" key="5">
    <source>
        <dbReference type="ARBA" id="ARBA00023136"/>
    </source>
</evidence>
<dbReference type="Pfam" id="PF00060">
    <property type="entry name" value="Lig_chan"/>
    <property type="match status" value="1"/>
</dbReference>
<feature type="transmembrane region" description="Helical" evidence="8">
    <location>
        <begin position="82"/>
        <end position="102"/>
    </location>
</feature>
<dbReference type="SUPFAM" id="SSF53850">
    <property type="entry name" value="Periplasmic binding protein-like II"/>
    <property type="match status" value="1"/>
</dbReference>
<evidence type="ECO:0000256" key="2">
    <source>
        <dbReference type="ARBA" id="ARBA00022475"/>
    </source>
</evidence>
<evidence type="ECO:0000259" key="9">
    <source>
        <dbReference type="Pfam" id="PF00060"/>
    </source>
</evidence>
<evidence type="ECO:0000256" key="1">
    <source>
        <dbReference type="ARBA" id="ARBA00004651"/>
    </source>
</evidence>
<name>A0AAE1E428_9GAST</name>
<feature type="transmembrane region" description="Helical" evidence="8">
    <location>
        <begin position="148"/>
        <end position="169"/>
    </location>
</feature>
<comment type="subcellular location">
    <subcellularLocation>
        <location evidence="1">Cell membrane</location>
        <topology evidence="1">Multi-pass membrane protein</topology>
    </subcellularLocation>
</comment>
<evidence type="ECO:0000313" key="11">
    <source>
        <dbReference type="Proteomes" id="UP001283361"/>
    </source>
</evidence>
<gene>
    <name evidence="10" type="ORF">RRG08_009143</name>
</gene>
<evidence type="ECO:0000256" key="4">
    <source>
        <dbReference type="ARBA" id="ARBA00022989"/>
    </source>
</evidence>
<keyword evidence="5 8" id="KW-0472">Membrane</keyword>
<evidence type="ECO:0000313" key="10">
    <source>
        <dbReference type="EMBL" id="KAK3793649.1"/>
    </source>
</evidence>
<comment type="caution">
    <text evidence="10">The sequence shown here is derived from an EMBL/GenBank/DDBJ whole genome shotgun (WGS) entry which is preliminary data.</text>
</comment>
<dbReference type="AlphaFoldDB" id="A0AAE1E428"/>
<organism evidence="10 11">
    <name type="scientific">Elysia crispata</name>
    <name type="common">lettuce slug</name>
    <dbReference type="NCBI Taxonomy" id="231223"/>
    <lineage>
        <taxon>Eukaryota</taxon>
        <taxon>Metazoa</taxon>
        <taxon>Spiralia</taxon>
        <taxon>Lophotrochozoa</taxon>
        <taxon>Mollusca</taxon>
        <taxon>Gastropoda</taxon>
        <taxon>Heterobranchia</taxon>
        <taxon>Euthyneura</taxon>
        <taxon>Panpulmonata</taxon>
        <taxon>Sacoglossa</taxon>
        <taxon>Placobranchoidea</taxon>
        <taxon>Plakobranchidae</taxon>
        <taxon>Elysia</taxon>
    </lineage>
</organism>
<dbReference type="InterPro" id="IPR052192">
    <property type="entry name" value="Insect_Ionotropic_Sensory_Rcpt"/>
</dbReference>
<evidence type="ECO:0000256" key="6">
    <source>
        <dbReference type="ARBA" id="ARBA00023170"/>
    </source>
</evidence>
<keyword evidence="7" id="KW-0325">Glycoprotein</keyword>